<sequence length="92" mass="10193">MFPRDSDGKGCKGSYGLNVLPNDLGNVSRPDCFATLADGKTLARLHGYSFLQLHAYRKIVSWHHHFNSFGQLNDASNIGSAEEELRAISLEE</sequence>
<evidence type="ECO:0000313" key="1">
    <source>
        <dbReference type="EMBL" id="SVE21609.1"/>
    </source>
</evidence>
<accession>A0A383BP23</accession>
<feature type="non-terminal residue" evidence="1">
    <location>
        <position position="92"/>
    </location>
</feature>
<dbReference type="EMBL" id="UINC01202007">
    <property type="protein sequence ID" value="SVE21609.1"/>
    <property type="molecule type" value="Genomic_DNA"/>
</dbReference>
<name>A0A383BP23_9ZZZZ</name>
<protein>
    <submittedName>
        <fullName evidence="1">Uncharacterized protein</fullName>
    </submittedName>
</protein>
<organism evidence="1">
    <name type="scientific">marine metagenome</name>
    <dbReference type="NCBI Taxonomy" id="408172"/>
    <lineage>
        <taxon>unclassified sequences</taxon>
        <taxon>metagenomes</taxon>
        <taxon>ecological metagenomes</taxon>
    </lineage>
</organism>
<reference evidence="1" key="1">
    <citation type="submission" date="2018-05" db="EMBL/GenBank/DDBJ databases">
        <authorList>
            <person name="Lanie J.A."/>
            <person name="Ng W.-L."/>
            <person name="Kazmierczak K.M."/>
            <person name="Andrzejewski T.M."/>
            <person name="Davidsen T.M."/>
            <person name="Wayne K.J."/>
            <person name="Tettelin H."/>
            <person name="Glass J.I."/>
            <person name="Rusch D."/>
            <person name="Podicherti R."/>
            <person name="Tsui H.-C.T."/>
            <person name="Winkler M.E."/>
        </authorList>
    </citation>
    <scope>NUCLEOTIDE SEQUENCE</scope>
</reference>
<proteinExistence type="predicted"/>
<gene>
    <name evidence="1" type="ORF">METZ01_LOCUS474463</name>
</gene>
<dbReference type="AlphaFoldDB" id="A0A383BP23"/>